<protein>
    <submittedName>
        <fullName evidence="1">Uncharacterized protein</fullName>
    </submittedName>
</protein>
<gene>
    <name evidence="1" type="ORF">TNCV_1663971</name>
</gene>
<reference evidence="1" key="1">
    <citation type="submission" date="2020-08" db="EMBL/GenBank/DDBJ databases">
        <title>Multicomponent nature underlies the extraordinary mechanical properties of spider dragline silk.</title>
        <authorList>
            <person name="Kono N."/>
            <person name="Nakamura H."/>
            <person name="Mori M."/>
            <person name="Yoshida Y."/>
            <person name="Ohtoshi R."/>
            <person name="Malay A.D."/>
            <person name="Moran D.A.P."/>
            <person name="Tomita M."/>
            <person name="Numata K."/>
            <person name="Arakawa K."/>
        </authorList>
    </citation>
    <scope>NUCLEOTIDE SEQUENCE</scope>
</reference>
<accession>A0A8X6RWC3</accession>
<name>A0A8X6RWC3_TRICX</name>
<organism evidence="1 2">
    <name type="scientific">Trichonephila clavipes</name>
    <name type="common">Golden silk orbweaver</name>
    <name type="synonym">Nephila clavipes</name>
    <dbReference type="NCBI Taxonomy" id="2585209"/>
    <lineage>
        <taxon>Eukaryota</taxon>
        <taxon>Metazoa</taxon>
        <taxon>Ecdysozoa</taxon>
        <taxon>Arthropoda</taxon>
        <taxon>Chelicerata</taxon>
        <taxon>Arachnida</taxon>
        <taxon>Araneae</taxon>
        <taxon>Araneomorphae</taxon>
        <taxon>Entelegynae</taxon>
        <taxon>Araneoidea</taxon>
        <taxon>Nephilidae</taxon>
        <taxon>Trichonephila</taxon>
    </lineage>
</organism>
<dbReference type="Proteomes" id="UP000887159">
    <property type="component" value="Unassembled WGS sequence"/>
</dbReference>
<proteinExistence type="predicted"/>
<sequence>MFADPSERYLNNPCGSGESHLLGSSALSTEHFLEVHAIQMLRFKDFNMVELQSVNFGRQTLNHLDVLFAYNRQISEPECAAVLGNISQSFRPMKCWRSTKTINSKNTMDNKA</sequence>
<evidence type="ECO:0000313" key="2">
    <source>
        <dbReference type="Proteomes" id="UP000887159"/>
    </source>
</evidence>
<dbReference type="EMBL" id="BMAU01021220">
    <property type="protein sequence ID" value="GFY00358.1"/>
    <property type="molecule type" value="Genomic_DNA"/>
</dbReference>
<evidence type="ECO:0000313" key="1">
    <source>
        <dbReference type="EMBL" id="GFY00358.1"/>
    </source>
</evidence>
<dbReference type="AlphaFoldDB" id="A0A8X6RWC3"/>
<keyword evidence="2" id="KW-1185">Reference proteome</keyword>
<comment type="caution">
    <text evidence="1">The sequence shown here is derived from an EMBL/GenBank/DDBJ whole genome shotgun (WGS) entry which is preliminary data.</text>
</comment>